<dbReference type="EMBL" id="ATGI01000036">
    <property type="protein sequence ID" value="EPF70741.1"/>
    <property type="molecule type" value="Genomic_DNA"/>
</dbReference>
<evidence type="ECO:0000313" key="3">
    <source>
        <dbReference type="EMBL" id="EPF70741.1"/>
    </source>
</evidence>
<gene>
    <name evidence="3" type="ORF">F945_02985</name>
</gene>
<dbReference type="RefSeq" id="WP_016657360.1">
    <property type="nucleotide sequence ID" value="NZ_KE340354.1"/>
</dbReference>
<dbReference type="Proteomes" id="UP000014568">
    <property type="component" value="Unassembled WGS sequence"/>
</dbReference>
<evidence type="ECO:0000256" key="1">
    <source>
        <dbReference type="SAM" id="MobiDB-lite"/>
    </source>
</evidence>
<evidence type="ECO:0000256" key="2">
    <source>
        <dbReference type="SAM" id="SignalP"/>
    </source>
</evidence>
<evidence type="ECO:0000313" key="4">
    <source>
        <dbReference type="Proteomes" id="UP000014568"/>
    </source>
</evidence>
<dbReference type="STRING" id="632955.GCA_000829675_03294"/>
<organism evidence="3 4">
    <name type="scientific">Acinetobacter rudis CIP 110305</name>
    <dbReference type="NCBI Taxonomy" id="421052"/>
    <lineage>
        <taxon>Bacteria</taxon>
        <taxon>Pseudomonadati</taxon>
        <taxon>Pseudomonadota</taxon>
        <taxon>Gammaproteobacteria</taxon>
        <taxon>Moraxellales</taxon>
        <taxon>Moraxellaceae</taxon>
        <taxon>Acinetobacter</taxon>
    </lineage>
</organism>
<dbReference type="AlphaFoldDB" id="S3NVV1"/>
<comment type="caution">
    <text evidence="3">The sequence shown here is derived from an EMBL/GenBank/DDBJ whole genome shotgun (WGS) entry which is preliminary data.</text>
</comment>
<name>S3NVV1_9GAMM</name>
<keyword evidence="2" id="KW-0732">Signal</keyword>
<dbReference type="PATRIC" id="fig|421052.3.peg.2916"/>
<evidence type="ECO:0008006" key="5">
    <source>
        <dbReference type="Google" id="ProtNLM"/>
    </source>
</evidence>
<feature type="signal peptide" evidence="2">
    <location>
        <begin position="1"/>
        <end position="28"/>
    </location>
</feature>
<accession>S3NVV1</accession>
<feature type="compositionally biased region" description="Basic and acidic residues" evidence="1">
    <location>
        <begin position="55"/>
        <end position="71"/>
    </location>
</feature>
<dbReference type="OrthoDB" id="6712939at2"/>
<proteinExistence type="predicted"/>
<dbReference type="HOGENOM" id="CLU_152362_0_0_6"/>
<feature type="region of interest" description="Disordered" evidence="1">
    <location>
        <begin position="52"/>
        <end position="71"/>
    </location>
</feature>
<sequence length="157" mass="17146">MNFTQYCKHTWFVVLMVFAIGCSAVSHAFSQPMHALMGNALDQSAHCMQMSGSVHHSDDQKAHGEHNNTQHQDHNAVKHAVSQLSICQAGDTSFSSAMQSCADCSAAYCQVSNLAVTQQAVALAVPIFSPMTHHLLGRYKAQHLVGFNQEILRPPRA</sequence>
<feature type="chain" id="PRO_5004523737" description="DUF2946 domain-containing protein" evidence="2">
    <location>
        <begin position="29"/>
        <end position="157"/>
    </location>
</feature>
<protein>
    <recommendedName>
        <fullName evidence="5">DUF2946 domain-containing protein</fullName>
    </recommendedName>
</protein>
<reference evidence="3 4" key="1">
    <citation type="submission" date="2013-06" db="EMBL/GenBank/DDBJ databases">
        <title>The Genome Sequence of Acinetobacter rudis CIP 110305.</title>
        <authorList>
            <consortium name="The Broad Institute Genome Sequencing Platform"/>
            <consortium name="The Broad Institute Genome Sequencing Center for Infectious Disease"/>
            <person name="Cerqueira G."/>
            <person name="Feldgarden M."/>
            <person name="Courvalin P."/>
            <person name="Perichon B."/>
            <person name="Grillot-Courvalin C."/>
            <person name="Clermont D."/>
            <person name="Rocha E."/>
            <person name="Yoon E.-J."/>
            <person name="Nemec A."/>
            <person name="Young S.K."/>
            <person name="Zeng Q."/>
            <person name="Gargeya S."/>
            <person name="Fitzgerald M."/>
            <person name="Abouelleil A."/>
            <person name="Alvarado L."/>
            <person name="Berlin A.M."/>
            <person name="Chapman S.B."/>
            <person name="Dewar J."/>
            <person name="Goldberg J."/>
            <person name="Griggs A."/>
            <person name="Gujja S."/>
            <person name="Hansen M."/>
            <person name="Howarth C."/>
            <person name="Imamovic A."/>
            <person name="Larimer J."/>
            <person name="McCowan C."/>
            <person name="Murphy C."/>
            <person name="Pearson M."/>
            <person name="Priest M."/>
            <person name="Roberts A."/>
            <person name="Saif S."/>
            <person name="Shea T."/>
            <person name="Sykes S."/>
            <person name="Wortman J."/>
            <person name="Nusbaum C."/>
            <person name="Birren B."/>
        </authorList>
    </citation>
    <scope>NUCLEOTIDE SEQUENCE [LARGE SCALE GENOMIC DNA]</scope>
    <source>
        <strain evidence="3 4">CIP 110305</strain>
    </source>
</reference>
<keyword evidence="4" id="KW-1185">Reference proteome</keyword>